<feature type="transmembrane region" description="Helical" evidence="7">
    <location>
        <begin position="6"/>
        <end position="26"/>
    </location>
</feature>
<evidence type="ECO:0000256" key="1">
    <source>
        <dbReference type="ARBA" id="ARBA00004141"/>
    </source>
</evidence>
<dbReference type="GO" id="GO:0046872">
    <property type="term" value="F:metal ion binding"/>
    <property type="evidence" value="ECO:0007669"/>
    <property type="project" value="UniProtKB-KW"/>
</dbReference>
<keyword evidence="6" id="KW-0479">Metal-binding</keyword>
<feature type="transmembrane region" description="Helical" evidence="7">
    <location>
        <begin position="38"/>
        <end position="56"/>
    </location>
</feature>
<dbReference type="EMBL" id="GBHO01031741">
    <property type="protein sequence ID" value="JAG11863.1"/>
    <property type="molecule type" value="Transcribed_RNA"/>
</dbReference>
<evidence type="ECO:0000256" key="2">
    <source>
        <dbReference type="ARBA" id="ARBA00007018"/>
    </source>
</evidence>
<evidence type="ECO:0000313" key="9">
    <source>
        <dbReference type="EMBL" id="JAG11861.1"/>
    </source>
</evidence>
<dbReference type="GO" id="GO:0038023">
    <property type="term" value="F:signaling receptor activity"/>
    <property type="evidence" value="ECO:0007669"/>
    <property type="project" value="TreeGrafter"/>
</dbReference>
<keyword evidence="8" id="KW-0675">Receptor</keyword>
<protein>
    <submittedName>
        <fullName evidence="8">Adiponectin receptor protein 1</fullName>
    </submittedName>
</protein>
<keyword evidence="3 7" id="KW-0812">Transmembrane</keyword>
<reference evidence="8" key="1">
    <citation type="journal article" date="2014" name="PLoS ONE">
        <title>Transcriptome-Based Identification of ABC Transporters in the Western Tarnished Plant Bug Lygus hesperus.</title>
        <authorList>
            <person name="Hull J.J."/>
            <person name="Chaney K."/>
            <person name="Geib S.M."/>
            <person name="Fabrick J.A."/>
            <person name="Brent C.S."/>
            <person name="Walsh D."/>
            <person name="Lavine L.C."/>
        </authorList>
    </citation>
    <scope>NUCLEOTIDE SEQUENCE</scope>
</reference>
<keyword evidence="5 7" id="KW-0472">Membrane</keyword>
<dbReference type="AlphaFoldDB" id="A0A0A9X428"/>
<feature type="transmembrane region" description="Helical" evidence="7">
    <location>
        <begin position="68"/>
        <end position="88"/>
    </location>
</feature>
<feature type="binding site" evidence="6">
    <location>
        <position position="106"/>
    </location>
    <ligand>
        <name>Zn(2+)</name>
        <dbReference type="ChEBI" id="CHEBI:29105"/>
    </ligand>
</feature>
<gene>
    <name evidence="8" type="primary">Adipor1_1</name>
    <name evidence="9" type="synonym">Adipor1_0</name>
    <name evidence="10" type="synonym">Adipor1_2</name>
    <name evidence="9" type="ORF">CM83_10267</name>
    <name evidence="8" type="ORF">CM83_10270</name>
    <name evidence="10" type="ORF">CM83_10273</name>
</gene>
<dbReference type="PANTHER" id="PTHR20855">
    <property type="entry name" value="ADIPOR/PROGESTIN RECEPTOR-RELATED"/>
    <property type="match status" value="1"/>
</dbReference>
<feature type="binding site" evidence="6">
    <location>
        <position position="110"/>
    </location>
    <ligand>
        <name>Zn(2+)</name>
        <dbReference type="ChEBI" id="CHEBI:29105"/>
    </ligand>
</feature>
<dbReference type="EMBL" id="GBHO01031744">
    <property type="protein sequence ID" value="JAG11860.1"/>
    <property type="molecule type" value="Transcribed_RNA"/>
</dbReference>
<evidence type="ECO:0000256" key="3">
    <source>
        <dbReference type="ARBA" id="ARBA00022692"/>
    </source>
</evidence>
<comment type="similarity">
    <text evidence="2">Belongs to the ADIPOR family.</text>
</comment>
<evidence type="ECO:0000256" key="4">
    <source>
        <dbReference type="ARBA" id="ARBA00022989"/>
    </source>
</evidence>
<proteinExistence type="inferred from homology"/>
<comment type="subcellular location">
    <subcellularLocation>
        <location evidence="1">Membrane</location>
        <topology evidence="1">Multi-pass membrane protein</topology>
    </subcellularLocation>
</comment>
<organism evidence="8">
    <name type="scientific">Lygus hesperus</name>
    <name type="common">Western plant bug</name>
    <dbReference type="NCBI Taxonomy" id="30085"/>
    <lineage>
        <taxon>Eukaryota</taxon>
        <taxon>Metazoa</taxon>
        <taxon>Ecdysozoa</taxon>
        <taxon>Arthropoda</taxon>
        <taxon>Hexapoda</taxon>
        <taxon>Insecta</taxon>
        <taxon>Pterygota</taxon>
        <taxon>Neoptera</taxon>
        <taxon>Paraneoptera</taxon>
        <taxon>Hemiptera</taxon>
        <taxon>Heteroptera</taxon>
        <taxon>Panheteroptera</taxon>
        <taxon>Cimicomorpha</taxon>
        <taxon>Miridae</taxon>
        <taxon>Mirini</taxon>
        <taxon>Lygus</taxon>
    </lineage>
</organism>
<feature type="transmembrane region" description="Helical" evidence="7">
    <location>
        <begin position="108"/>
        <end position="128"/>
    </location>
</feature>
<dbReference type="Pfam" id="PF03006">
    <property type="entry name" value="HlyIII"/>
    <property type="match status" value="1"/>
</dbReference>
<dbReference type="EMBL" id="GBHO01031743">
    <property type="protein sequence ID" value="JAG11861.1"/>
    <property type="molecule type" value="Transcribed_RNA"/>
</dbReference>
<keyword evidence="4 7" id="KW-1133">Transmembrane helix</keyword>
<evidence type="ECO:0000313" key="8">
    <source>
        <dbReference type="EMBL" id="JAG11860.1"/>
    </source>
</evidence>
<evidence type="ECO:0000313" key="10">
    <source>
        <dbReference type="EMBL" id="JAG11863.1"/>
    </source>
</evidence>
<dbReference type="InterPro" id="IPR004254">
    <property type="entry name" value="AdipoR/HlyIII-related"/>
</dbReference>
<evidence type="ECO:0000256" key="7">
    <source>
        <dbReference type="SAM" id="Phobius"/>
    </source>
</evidence>
<evidence type="ECO:0000256" key="6">
    <source>
        <dbReference type="PIRSR" id="PIRSR604254-1"/>
    </source>
</evidence>
<accession>A0A0A9X428</accession>
<dbReference type="PANTHER" id="PTHR20855:SF52">
    <property type="entry name" value="ADIPONECTIN RECEPTOR PROTEIN"/>
    <property type="match status" value="1"/>
</dbReference>
<evidence type="ECO:0000256" key="5">
    <source>
        <dbReference type="ARBA" id="ARBA00023136"/>
    </source>
</evidence>
<sequence>MYCYPHLYKTYIALTFLLSIVCFVLVVHPKYSGIRYRVLRTILFICLGFSGVIPLTHRSILDGVDSILLFYLLLMGATYVGGAFFYLYQMPERFFPGKFDILFSSHQIWHLFVFLGTTIHFIGVKYLYHWRILHVCPSQSYILP</sequence>
<name>A0A0A9X428_LYGHE</name>
<reference evidence="8" key="2">
    <citation type="submission" date="2014-07" db="EMBL/GenBank/DDBJ databases">
        <authorList>
            <person name="Hull J."/>
        </authorList>
    </citation>
    <scope>NUCLEOTIDE SEQUENCE</scope>
</reference>
<keyword evidence="6" id="KW-0862">Zinc</keyword>
<dbReference type="GO" id="GO:0016020">
    <property type="term" value="C:membrane"/>
    <property type="evidence" value="ECO:0007669"/>
    <property type="project" value="UniProtKB-SubCell"/>
</dbReference>